<evidence type="ECO:0000259" key="1">
    <source>
        <dbReference type="Pfam" id="PF00535"/>
    </source>
</evidence>
<dbReference type="EMBL" id="FXTB01000001">
    <property type="protein sequence ID" value="SMO39003.1"/>
    <property type="molecule type" value="Genomic_DNA"/>
</dbReference>
<dbReference type="CDD" id="cd06433">
    <property type="entry name" value="GT_2_WfgS_like"/>
    <property type="match status" value="1"/>
</dbReference>
<dbReference type="Proteomes" id="UP000319040">
    <property type="component" value="Unassembled WGS sequence"/>
</dbReference>
<reference evidence="2 3" key="1">
    <citation type="submission" date="2017-05" db="EMBL/GenBank/DDBJ databases">
        <authorList>
            <person name="Varghese N."/>
            <person name="Submissions S."/>
        </authorList>
    </citation>
    <scope>NUCLEOTIDE SEQUENCE [LARGE SCALE GENOMIC DNA]</scope>
    <source>
        <strain evidence="2 3">DSM 27040</strain>
    </source>
</reference>
<dbReference type="InterPro" id="IPR001173">
    <property type="entry name" value="Glyco_trans_2-like"/>
</dbReference>
<dbReference type="Pfam" id="PF00535">
    <property type="entry name" value="Glycos_transf_2"/>
    <property type="match status" value="1"/>
</dbReference>
<proteinExistence type="predicted"/>
<name>A0A521AVY2_SACCC</name>
<dbReference type="GO" id="GO:0016758">
    <property type="term" value="F:hexosyltransferase activity"/>
    <property type="evidence" value="ECO:0007669"/>
    <property type="project" value="UniProtKB-ARBA"/>
</dbReference>
<sequence length="249" mass="28378">MTVSIITATYNAGKTFESALRSVINQTHPHIEYIVVDGGSSDQTLKIADTYKAFIHHFISEPDRGIYDALNKGIEMATGDVIAFLHADDLLDDDTTIATIVEEFERTKADAIYGDLEYVQFQNPDKVIRYWQSKTFKPALLKAGWMPPHPTLFLKAQVFKEIGKFNIDYKIAADYDFILRFFSNGKYVAEYVPMVITRMRVGGTSNNSLKNIWIKSKEDLRALKQNKVGNVLSLIWKNVSKLPQFLKRN</sequence>
<evidence type="ECO:0000313" key="2">
    <source>
        <dbReference type="EMBL" id="SMO39003.1"/>
    </source>
</evidence>
<dbReference type="PANTHER" id="PTHR22916:SF3">
    <property type="entry name" value="UDP-GLCNAC:BETAGAL BETA-1,3-N-ACETYLGLUCOSAMINYLTRANSFERASE-LIKE PROTEIN 1"/>
    <property type="match status" value="1"/>
</dbReference>
<feature type="domain" description="Glycosyltransferase 2-like" evidence="1">
    <location>
        <begin position="4"/>
        <end position="130"/>
    </location>
</feature>
<keyword evidence="3" id="KW-1185">Reference proteome</keyword>
<dbReference type="Gene3D" id="3.90.550.10">
    <property type="entry name" value="Spore Coat Polysaccharide Biosynthesis Protein SpsA, Chain A"/>
    <property type="match status" value="1"/>
</dbReference>
<evidence type="ECO:0000313" key="3">
    <source>
        <dbReference type="Proteomes" id="UP000319040"/>
    </source>
</evidence>
<dbReference type="OrthoDB" id="9788101at2"/>
<organism evidence="2 3">
    <name type="scientific">Saccharicrinis carchari</name>
    <dbReference type="NCBI Taxonomy" id="1168039"/>
    <lineage>
        <taxon>Bacteria</taxon>
        <taxon>Pseudomonadati</taxon>
        <taxon>Bacteroidota</taxon>
        <taxon>Bacteroidia</taxon>
        <taxon>Marinilabiliales</taxon>
        <taxon>Marinilabiliaceae</taxon>
        <taxon>Saccharicrinis</taxon>
    </lineage>
</organism>
<keyword evidence="2" id="KW-0808">Transferase</keyword>
<gene>
    <name evidence="2" type="ORF">SAMN06265379_101447</name>
</gene>
<dbReference type="RefSeq" id="WP_142531824.1">
    <property type="nucleotide sequence ID" value="NZ_FXTB01000001.1"/>
</dbReference>
<dbReference type="SUPFAM" id="SSF53448">
    <property type="entry name" value="Nucleotide-diphospho-sugar transferases"/>
    <property type="match status" value="1"/>
</dbReference>
<dbReference type="AlphaFoldDB" id="A0A521AVY2"/>
<accession>A0A521AVY2</accession>
<dbReference type="PANTHER" id="PTHR22916">
    <property type="entry name" value="GLYCOSYLTRANSFERASE"/>
    <property type="match status" value="1"/>
</dbReference>
<protein>
    <submittedName>
        <fullName evidence="2">Glycosyltransferase</fullName>
    </submittedName>
</protein>
<dbReference type="InterPro" id="IPR029044">
    <property type="entry name" value="Nucleotide-diphossugar_trans"/>
</dbReference>